<dbReference type="GO" id="GO:0009507">
    <property type="term" value="C:chloroplast"/>
    <property type="evidence" value="ECO:0007669"/>
    <property type="project" value="TreeGrafter"/>
</dbReference>
<evidence type="ECO:0000256" key="11">
    <source>
        <dbReference type="ARBA" id="ARBA00023253"/>
    </source>
</evidence>
<dbReference type="InterPro" id="IPR000477">
    <property type="entry name" value="RT_dom"/>
</dbReference>
<keyword evidence="10" id="KW-0325">Glycoprotein</keyword>
<dbReference type="Pfam" id="PF00078">
    <property type="entry name" value="RVT_1"/>
    <property type="match status" value="1"/>
</dbReference>
<evidence type="ECO:0000256" key="1">
    <source>
        <dbReference type="ARBA" id="ARBA00004606"/>
    </source>
</evidence>
<dbReference type="Pfam" id="PF10250">
    <property type="entry name" value="O-FucT"/>
    <property type="match status" value="1"/>
</dbReference>
<protein>
    <recommendedName>
        <fullName evidence="13">O-fucosyltransferase family protein</fullName>
    </recommendedName>
</protein>
<evidence type="ECO:0000256" key="12">
    <source>
        <dbReference type="ARBA" id="ARBA00023277"/>
    </source>
</evidence>
<dbReference type="EMBL" id="CP133617">
    <property type="protein sequence ID" value="WMV34397.1"/>
    <property type="molecule type" value="Genomic_DNA"/>
</dbReference>
<keyword evidence="9" id="KW-0472">Membrane</keyword>
<evidence type="ECO:0000256" key="9">
    <source>
        <dbReference type="ARBA" id="ARBA00023136"/>
    </source>
</evidence>
<evidence type="ECO:0000256" key="6">
    <source>
        <dbReference type="ARBA" id="ARBA00022692"/>
    </source>
</evidence>
<evidence type="ECO:0000313" key="17">
    <source>
        <dbReference type="Proteomes" id="UP001234989"/>
    </source>
</evidence>
<comment type="pathway">
    <text evidence="2">Glycan metabolism.</text>
</comment>
<organism evidence="16 17">
    <name type="scientific">Solanum verrucosum</name>
    <dbReference type="NCBI Taxonomy" id="315347"/>
    <lineage>
        <taxon>Eukaryota</taxon>
        <taxon>Viridiplantae</taxon>
        <taxon>Streptophyta</taxon>
        <taxon>Embryophyta</taxon>
        <taxon>Tracheophyta</taxon>
        <taxon>Spermatophyta</taxon>
        <taxon>Magnoliopsida</taxon>
        <taxon>eudicotyledons</taxon>
        <taxon>Gunneridae</taxon>
        <taxon>Pentapetalae</taxon>
        <taxon>asterids</taxon>
        <taxon>lamiids</taxon>
        <taxon>Solanales</taxon>
        <taxon>Solanaceae</taxon>
        <taxon>Solanoideae</taxon>
        <taxon>Solaneae</taxon>
        <taxon>Solanum</taxon>
    </lineage>
</organism>
<evidence type="ECO:0000256" key="8">
    <source>
        <dbReference type="ARBA" id="ARBA00022989"/>
    </source>
</evidence>
<dbReference type="PANTHER" id="PTHR31741">
    <property type="entry name" value="OS02G0726500 PROTEIN-RELATED"/>
    <property type="match status" value="1"/>
</dbReference>
<dbReference type="GO" id="GO:0016020">
    <property type="term" value="C:membrane"/>
    <property type="evidence" value="ECO:0007669"/>
    <property type="project" value="UniProtKB-SubCell"/>
</dbReference>
<comment type="similarity">
    <text evidence="3">Belongs to the glycosyltransferase GT106 family.</text>
</comment>
<evidence type="ECO:0000256" key="7">
    <source>
        <dbReference type="ARBA" id="ARBA00022968"/>
    </source>
</evidence>
<dbReference type="CDD" id="cd01650">
    <property type="entry name" value="RT_nLTR_like"/>
    <property type="match status" value="1"/>
</dbReference>
<dbReference type="Proteomes" id="UP001234989">
    <property type="component" value="Chromosome 6"/>
</dbReference>
<evidence type="ECO:0000256" key="13">
    <source>
        <dbReference type="ARBA" id="ARBA00030350"/>
    </source>
</evidence>
<dbReference type="GO" id="GO:0005794">
    <property type="term" value="C:Golgi apparatus"/>
    <property type="evidence" value="ECO:0007669"/>
    <property type="project" value="TreeGrafter"/>
</dbReference>
<proteinExistence type="inferred from homology"/>
<feature type="compositionally biased region" description="Acidic residues" evidence="14">
    <location>
        <begin position="971"/>
        <end position="980"/>
    </location>
</feature>
<sequence length="980" mass="111535">MKSKIKWAALGGLVLSFASLIVHLFLAKSTVDLVQYTAITVFTEDLTPTLATRKGPAFRKLWGNVKSLEPLHPYPNPRSTYPVAVEQNNGFIYAKISGSFEKIRNSIVDLVAISRLLNATLVIPEIQESARSKGISSNFKSFSYLYNEDQFIAALANDVTIVKSLPPILREARRRKEYQIFKPKSSASLRFYTSEVLPRLKKAKVIGLILTDGGCLQSALPSSMVEYQRLRCRVSFHALQFRPEIEALGKLMVERLRASGQSYLAYHPGLKRDALAYHGCAEIFQDQKCLSDDESFLRAVLTVELEEVAKREEVAWRQRSRGLLLINGATVSEPAVIREEIIGFFQNLYRENEHWRPQFNPRDQAMLNEEDNLLLQSQFGEQEIKECVFACAGDKAPGLDGFTMAFFIHCWEVVKTNVIAAIQNFHGQELKDFRLISLTGSIYKIISKILTERLKKVMFKLVDKHQLAFIKGRQIMDAILIANEMCGCEELNKVLGILCKLDIEKAFDHFNWNTLERMGFGIRWIKWLKYSVFSVLINGTPFGRDPLSPFLFILAMGGLSDMLKTAQSNNKIKGFWTNDSDILGLNISHYLQYADDTLVFCGAKKEQLKHLRDVHTELIQYRRAQMIKQGKISEELNVDSHARKRNGSCPLMPEEVGLLLRAMGYPPRTRIFLSGSETFGGQRVMIPLRAMYTNLVDRTSLCSKTELANLVGPETPLIPDPDQLLPVKSPNQLKSEWDKSGPRPRPLPPPPDRPIYRHEKEGWYGWVAEKDKEPEPSLNDQREQAHRLLWDALDYIVSVDAEVFFPGFDNDGSGPDFASLVMGHRLYEMASARTFRPNRKYLAELFNTTVDHLYYPPRNWTFAVREHLNKSLAEEGLLKESNLSKTKFFLSHPIPECSCSTVKATDIVHSGKNNNLHLLFERQDECPKWMQQLRTQEAKADEVDSQEDETDLDGQSESEGYNGTDAIPSLEQDEEMDPDD</sequence>
<reference evidence="16" key="1">
    <citation type="submission" date="2023-08" db="EMBL/GenBank/DDBJ databases">
        <title>A de novo genome assembly of Solanum verrucosum Schlechtendal, a Mexican diploid species geographically isolated from the other diploid A-genome species in potato relatives.</title>
        <authorList>
            <person name="Hosaka K."/>
        </authorList>
    </citation>
    <scope>NUCLEOTIDE SEQUENCE</scope>
    <source>
        <tissue evidence="16">Young leaves</tissue>
    </source>
</reference>
<accession>A0AAF0R5S4</accession>
<dbReference type="SUPFAM" id="SSF56672">
    <property type="entry name" value="DNA/RNA polymerases"/>
    <property type="match status" value="1"/>
</dbReference>
<evidence type="ECO:0000313" key="16">
    <source>
        <dbReference type="EMBL" id="WMV34397.1"/>
    </source>
</evidence>
<dbReference type="GO" id="GO:0006004">
    <property type="term" value="P:fucose metabolic process"/>
    <property type="evidence" value="ECO:0007669"/>
    <property type="project" value="UniProtKB-KW"/>
</dbReference>
<keyword evidence="7" id="KW-0735">Signal-anchor</keyword>
<evidence type="ECO:0000259" key="15">
    <source>
        <dbReference type="Pfam" id="PF00078"/>
    </source>
</evidence>
<dbReference type="PANTHER" id="PTHR31741:SF6">
    <property type="entry name" value="PROTEIN EMBRYO SAC DEVELOPMENT ARREST 30"/>
    <property type="match status" value="1"/>
</dbReference>
<evidence type="ECO:0000256" key="4">
    <source>
        <dbReference type="ARBA" id="ARBA00022676"/>
    </source>
</evidence>
<keyword evidence="6" id="KW-0812">Transmembrane</keyword>
<keyword evidence="17" id="KW-1185">Reference proteome</keyword>
<keyword evidence="4" id="KW-0328">Glycosyltransferase</keyword>
<keyword evidence="12" id="KW-0119">Carbohydrate metabolism</keyword>
<feature type="compositionally biased region" description="Pro residues" evidence="14">
    <location>
        <begin position="743"/>
        <end position="753"/>
    </location>
</feature>
<name>A0AAF0R5S4_SOLVR</name>
<keyword evidence="5" id="KW-0808">Transferase</keyword>
<evidence type="ECO:0000256" key="14">
    <source>
        <dbReference type="SAM" id="MobiDB-lite"/>
    </source>
</evidence>
<feature type="region of interest" description="Disordered" evidence="14">
    <location>
        <begin position="934"/>
        <end position="980"/>
    </location>
</feature>
<dbReference type="InterPro" id="IPR043502">
    <property type="entry name" value="DNA/RNA_pol_sf"/>
</dbReference>
<evidence type="ECO:0000256" key="2">
    <source>
        <dbReference type="ARBA" id="ARBA00004881"/>
    </source>
</evidence>
<feature type="compositionally biased region" description="Acidic residues" evidence="14">
    <location>
        <begin position="943"/>
        <end position="956"/>
    </location>
</feature>
<dbReference type="InterPro" id="IPR019378">
    <property type="entry name" value="GDP-Fuc_O-FucTrfase"/>
</dbReference>
<keyword evidence="11" id="KW-0294">Fucose metabolism</keyword>
<evidence type="ECO:0000256" key="3">
    <source>
        <dbReference type="ARBA" id="ARBA00007737"/>
    </source>
</evidence>
<dbReference type="AlphaFoldDB" id="A0AAF0R5S4"/>
<gene>
    <name evidence="16" type="ORF">MTR67_027782</name>
</gene>
<comment type="subcellular location">
    <subcellularLocation>
        <location evidence="1">Membrane</location>
        <topology evidence="1">Single-pass type II membrane protein</topology>
    </subcellularLocation>
</comment>
<feature type="domain" description="Reverse transcriptase" evidence="15">
    <location>
        <begin position="430"/>
        <end position="621"/>
    </location>
</feature>
<evidence type="ECO:0000256" key="5">
    <source>
        <dbReference type="ARBA" id="ARBA00022679"/>
    </source>
</evidence>
<dbReference type="GO" id="GO:0016757">
    <property type="term" value="F:glycosyltransferase activity"/>
    <property type="evidence" value="ECO:0007669"/>
    <property type="project" value="UniProtKB-KW"/>
</dbReference>
<feature type="region of interest" description="Disordered" evidence="14">
    <location>
        <begin position="713"/>
        <end position="754"/>
    </location>
</feature>
<keyword evidence="8" id="KW-1133">Transmembrane helix</keyword>
<evidence type="ECO:0000256" key="10">
    <source>
        <dbReference type="ARBA" id="ARBA00023180"/>
    </source>
</evidence>